<evidence type="ECO:0008006" key="7">
    <source>
        <dbReference type="Google" id="ProtNLM"/>
    </source>
</evidence>
<keyword evidence="2" id="KW-0408">Iron</keyword>
<evidence type="ECO:0000313" key="6">
    <source>
        <dbReference type="Proteomes" id="UP000653565"/>
    </source>
</evidence>
<evidence type="ECO:0000256" key="4">
    <source>
        <dbReference type="SAM" id="Phobius"/>
    </source>
</evidence>
<gene>
    <name evidence="5" type="ORF">CNMCM6805_000728</name>
</gene>
<protein>
    <recommendedName>
        <fullName evidence="7">Cytochrome P450</fullName>
    </recommendedName>
</protein>
<evidence type="ECO:0000256" key="1">
    <source>
        <dbReference type="ARBA" id="ARBA00010617"/>
    </source>
</evidence>
<evidence type="ECO:0000313" key="5">
    <source>
        <dbReference type="EMBL" id="KAF4230460.1"/>
    </source>
</evidence>
<dbReference type="PANTHER" id="PTHR24305:SF227">
    <property type="entry name" value="P450, PUTATIVE (EUROFUNG)-RELATED"/>
    <property type="match status" value="1"/>
</dbReference>
<dbReference type="Gene3D" id="1.10.630.10">
    <property type="entry name" value="Cytochrome P450"/>
    <property type="match status" value="1"/>
</dbReference>
<feature type="transmembrane region" description="Helical" evidence="4">
    <location>
        <begin position="7"/>
        <end position="27"/>
    </location>
</feature>
<dbReference type="GO" id="GO:0044283">
    <property type="term" value="P:small molecule biosynthetic process"/>
    <property type="evidence" value="ECO:0007669"/>
    <property type="project" value="UniProtKB-ARBA"/>
</dbReference>
<proteinExistence type="inferred from homology"/>
<dbReference type="InterPro" id="IPR036396">
    <property type="entry name" value="Cyt_P450_sf"/>
</dbReference>
<accession>A0A8H4GX95</accession>
<comment type="cofactor">
    <cofactor evidence="2">
        <name>heme</name>
        <dbReference type="ChEBI" id="CHEBI:30413"/>
    </cofactor>
</comment>
<dbReference type="GO" id="GO:0020037">
    <property type="term" value="F:heme binding"/>
    <property type="evidence" value="ECO:0007669"/>
    <property type="project" value="InterPro"/>
</dbReference>
<keyword evidence="4" id="KW-0812">Transmembrane</keyword>
<keyword evidence="2" id="KW-0349">Heme</keyword>
<dbReference type="SUPFAM" id="SSF48264">
    <property type="entry name" value="Cytochrome P450"/>
    <property type="match status" value="1"/>
</dbReference>
<reference evidence="5" key="2">
    <citation type="submission" date="2020-04" db="EMBL/GenBank/DDBJ databases">
        <authorList>
            <person name="Santos R.A.C."/>
            <person name="Steenwyk J.L."/>
            <person name="Rivero-Menendez O."/>
            <person name="Mead M.E."/>
            <person name="Silva L.P."/>
            <person name="Bastos R.W."/>
            <person name="Alastruey-Izquierdo A."/>
            <person name="Goldman G.H."/>
            <person name="Rokas A."/>
        </authorList>
    </citation>
    <scope>NUCLEOTIDE SEQUENCE</scope>
    <source>
        <strain evidence="5">CNM-CM6805</strain>
    </source>
</reference>
<organism evidence="5 6">
    <name type="scientific">Aspergillus fumigatiaffinis</name>
    <dbReference type="NCBI Taxonomy" id="340414"/>
    <lineage>
        <taxon>Eukaryota</taxon>
        <taxon>Fungi</taxon>
        <taxon>Dikarya</taxon>
        <taxon>Ascomycota</taxon>
        <taxon>Pezizomycotina</taxon>
        <taxon>Eurotiomycetes</taxon>
        <taxon>Eurotiomycetidae</taxon>
        <taxon>Eurotiales</taxon>
        <taxon>Aspergillaceae</taxon>
        <taxon>Aspergillus</taxon>
        <taxon>Aspergillus subgen. Fumigati</taxon>
    </lineage>
</organism>
<name>A0A8H4GX95_9EURO</name>
<dbReference type="GO" id="GO:0004497">
    <property type="term" value="F:monooxygenase activity"/>
    <property type="evidence" value="ECO:0007669"/>
    <property type="project" value="InterPro"/>
</dbReference>
<dbReference type="GO" id="GO:0016705">
    <property type="term" value="F:oxidoreductase activity, acting on paired donors, with incorporation or reduction of molecular oxygen"/>
    <property type="evidence" value="ECO:0007669"/>
    <property type="project" value="InterPro"/>
</dbReference>
<keyword evidence="4" id="KW-1133">Transmembrane helix</keyword>
<dbReference type="InterPro" id="IPR002401">
    <property type="entry name" value="Cyt_P450_E_grp-I"/>
</dbReference>
<dbReference type="PRINTS" id="PR00463">
    <property type="entry name" value="EP450I"/>
</dbReference>
<dbReference type="CDD" id="cd11069">
    <property type="entry name" value="CYP_FUM15-like"/>
    <property type="match status" value="1"/>
</dbReference>
<dbReference type="CDD" id="cd12148">
    <property type="entry name" value="fungal_TF_MHR"/>
    <property type="match status" value="1"/>
</dbReference>
<evidence type="ECO:0000256" key="2">
    <source>
        <dbReference type="PIRSR" id="PIRSR602401-1"/>
    </source>
</evidence>
<dbReference type="EMBL" id="JAAAPX010000116">
    <property type="protein sequence ID" value="KAF4230460.1"/>
    <property type="molecule type" value="Genomic_DNA"/>
</dbReference>
<dbReference type="InterPro" id="IPR050121">
    <property type="entry name" value="Cytochrome_P450_monoxygenase"/>
</dbReference>
<dbReference type="Proteomes" id="UP000653565">
    <property type="component" value="Unassembled WGS sequence"/>
</dbReference>
<evidence type="ECO:0000256" key="3">
    <source>
        <dbReference type="SAM" id="Coils"/>
    </source>
</evidence>
<dbReference type="FunFam" id="1.10.630.10:FF:000051">
    <property type="entry name" value="Cytochrome P450 monooxygenase (Fum15)"/>
    <property type="match status" value="1"/>
</dbReference>
<keyword evidence="4" id="KW-0472">Membrane</keyword>
<feature type="binding site" description="axial binding residue" evidence="2">
    <location>
        <position position="467"/>
    </location>
    <ligand>
        <name>heme</name>
        <dbReference type="ChEBI" id="CHEBI:30413"/>
    </ligand>
    <ligandPart>
        <name>Fe</name>
        <dbReference type="ChEBI" id="CHEBI:18248"/>
    </ligandPart>
</feature>
<feature type="coiled-coil region" evidence="3">
    <location>
        <begin position="519"/>
        <end position="546"/>
    </location>
</feature>
<reference evidence="5" key="1">
    <citation type="journal article" date="2020" name="bioRxiv">
        <title>Genomic and phenotypic heterogeneity of clinical isolates of the human pathogens Aspergillus fumigatus, Aspergillus lentulus and Aspergillus fumigatiaffinis.</title>
        <authorList>
            <person name="dos Santos R.A.C."/>
            <person name="Steenwyk J.L."/>
            <person name="Rivero-Menendez O."/>
            <person name="Mead M.E."/>
            <person name="Silva L.P."/>
            <person name="Bastos R.W."/>
            <person name="Alastruey-Izquierdo A."/>
            <person name="Goldman G.H."/>
            <person name="Rokas A."/>
        </authorList>
    </citation>
    <scope>NUCLEOTIDE SEQUENCE</scope>
    <source>
        <strain evidence="5">CNM-CM6805</strain>
    </source>
</reference>
<comment type="caution">
    <text evidence="5">The sequence shown here is derived from an EMBL/GenBank/DDBJ whole genome shotgun (WGS) entry which is preliminary data.</text>
</comment>
<keyword evidence="2" id="KW-0479">Metal-binding</keyword>
<dbReference type="AlphaFoldDB" id="A0A8H4GX95"/>
<dbReference type="PRINTS" id="PR00385">
    <property type="entry name" value="P450"/>
</dbReference>
<dbReference type="InterPro" id="IPR001128">
    <property type="entry name" value="Cyt_P450"/>
</dbReference>
<sequence>MDSLLKNLTYIDFALLIFTVLILRIFYRAFLYPEFLTPLDRLPTPRERSLTRGSYTKSGSSSHLARLRHWKATVASRGLIRYYLPGNQERVLVTNVEALKDILVSKASDFVKPGAVKRRLSRITGNGLLLAEGEVHKMQRKSLMPAFSFRHVKDLYPFFWSKSVEMARRLENEILDTNSNNRGVVEVSGWATRATLDIIGLAGLGHDFDSLQNPKSSVMRQYRQLRQDPSPLENVLTTCLMFLIDYADQVVSLLPTKRMTQIKAASLAIRTVCHGAIEAKKRERTSGSSGQGDLDIATVALNSGMFTDSELVDQMMTFLAAGHGTMSHALQWAIYALCKRPEIQDRLRKEVRSQLPSVADGGSVPSAGHLDSLLYLRAVCNETLRLYPPVPSTIREALCDTTVAGYHIPKGTVFTISPAVTNVDMELWGPDAGDFNPERWMQDGCANSGGVSDAFGFLTFLQGPRSCIGATFARAELACLLAVLVGRFRMELEDPNREEELTQRGVGAAPADGLRARKLAEIEQELQQLKNQLQSHDQRYQSRVNNVMSTRSCLRINEKNERIDLSSMDKTVGSVCIPQAVVQTLLNEYYANYHMFLPILPGQAGFHAYTHSSDLLFSVVMLTALRRLSEHYDLYLSLVDVVRSLLANHLLSASGLHRPGHGREFLADPSPVENVEHIRQMTWVACFISNISVSAQLGLPATVQLDDGLLEILASEGPWLRETLLCQLQIAFVASRISSALGSHKWTTGCPTHEYNLMVRHFETDLRVLEIQCAASWSLADHIVYLGTQLMLYIIALSADEGKQASSPSSWVVFGYSTAICLVQKASSMESKWLFAPVRLHKIVLNAVCFLLLLKRFRYWESLDFDLLLLSNTINQGLELLSGLSVTPGDFMSRALSLLDQFSQLIDKFQCRDMPTEFLPVKFRMGANVAFSTAVQARELIQKQRDHQGRSDMVDLRVMQDIDQLLDLDWSELFGTGIGA</sequence>
<comment type="similarity">
    <text evidence="1">Belongs to the cytochrome P450 family.</text>
</comment>
<dbReference type="PANTHER" id="PTHR24305">
    <property type="entry name" value="CYTOCHROME P450"/>
    <property type="match status" value="1"/>
</dbReference>
<dbReference type="Pfam" id="PF00067">
    <property type="entry name" value="p450"/>
    <property type="match status" value="1"/>
</dbReference>
<dbReference type="GO" id="GO:0005506">
    <property type="term" value="F:iron ion binding"/>
    <property type="evidence" value="ECO:0007669"/>
    <property type="project" value="InterPro"/>
</dbReference>
<keyword evidence="3" id="KW-0175">Coiled coil</keyword>
<keyword evidence="6" id="KW-1185">Reference proteome</keyword>